<dbReference type="GeneID" id="30967354"/>
<protein>
    <recommendedName>
        <fullName evidence="1">Nudix hydrolase domain-containing protein</fullName>
    </recommendedName>
</protein>
<dbReference type="PANTHER" id="PTHR13622:SF8">
    <property type="entry name" value="THIAMIN PYROPHOSPHOKINASE 1"/>
    <property type="match status" value="1"/>
</dbReference>
<keyword evidence="3" id="KW-1185">Reference proteome</keyword>
<dbReference type="PANTHER" id="PTHR13622">
    <property type="entry name" value="THIAMIN PYROPHOSPHOKINASE"/>
    <property type="match status" value="1"/>
</dbReference>
<dbReference type="InParanoid" id="A0A1D2VCH0"/>
<dbReference type="InterPro" id="IPR015797">
    <property type="entry name" value="NUDIX_hydrolase-like_dom_sf"/>
</dbReference>
<dbReference type="EMBL" id="KV454486">
    <property type="protein sequence ID" value="ODV59325.1"/>
    <property type="molecule type" value="Genomic_DNA"/>
</dbReference>
<evidence type="ECO:0000313" key="2">
    <source>
        <dbReference type="EMBL" id="ODV59325.1"/>
    </source>
</evidence>
<dbReference type="Gene3D" id="3.90.79.10">
    <property type="entry name" value="Nucleoside Triphosphate Pyrophosphohydrolase"/>
    <property type="match status" value="1"/>
</dbReference>
<dbReference type="GO" id="GO:0044715">
    <property type="term" value="F:8-oxo-dGDP phosphatase activity"/>
    <property type="evidence" value="ECO:0007669"/>
    <property type="project" value="EnsemblFungi"/>
</dbReference>
<evidence type="ECO:0000313" key="3">
    <source>
        <dbReference type="Proteomes" id="UP000095038"/>
    </source>
</evidence>
<proteinExistence type="predicted"/>
<dbReference type="Pfam" id="PF15916">
    <property type="entry name" value="DUF4743"/>
    <property type="match status" value="1"/>
</dbReference>
<gene>
    <name evidence="2" type="ORF">ASCRUDRAFT_77083</name>
</gene>
<dbReference type="SUPFAM" id="SSF55811">
    <property type="entry name" value="Nudix"/>
    <property type="match status" value="1"/>
</dbReference>
<name>A0A1D2VCH0_9ASCO</name>
<accession>A0A1D2VCH0</accession>
<dbReference type="FunFam" id="3.90.79.10:FF:000019">
    <property type="entry name" value="Thiamin pyrophosphokinase, putative"/>
    <property type="match status" value="1"/>
</dbReference>
<dbReference type="STRING" id="1344418.A0A1D2VCH0"/>
<reference evidence="3" key="1">
    <citation type="submission" date="2016-05" db="EMBL/GenBank/DDBJ databases">
        <title>Comparative genomics of biotechnologically important yeasts.</title>
        <authorList>
            <consortium name="DOE Joint Genome Institute"/>
            <person name="Riley R."/>
            <person name="Haridas S."/>
            <person name="Wolfe K.H."/>
            <person name="Lopes M.R."/>
            <person name="Hittinger C.T."/>
            <person name="Goker M."/>
            <person name="Salamov A."/>
            <person name="Wisecaver J."/>
            <person name="Long T.M."/>
            <person name="Aerts A.L."/>
            <person name="Barry K."/>
            <person name="Choi C."/>
            <person name="Clum A."/>
            <person name="Coughlan A.Y."/>
            <person name="Deshpande S."/>
            <person name="Douglass A.P."/>
            <person name="Hanson S.J."/>
            <person name="Klenk H.-P."/>
            <person name="Labutti K."/>
            <person name="Lapidus A."/>
            <person name="Lindquist E."/>
            <person name="Lipzen A."/>
            <person name="Meier-Kolthoff J.P."/>
            <person name="Ohm R.A."/>
            <person name="Otillar R.P."/>
            <person name="Pangilinan J."/>
            <person name="Peng Y."/>
            <person name="Rokas A."/>
            <person name="Rosa C.A."/>
            <person name="Scheuner C."/>
            <person name="Sibirny A.A."/>
            <person name="Slot J.C."/>
            <person name="Stielow J.B."/>
            <person name="Sun H."/>
            <person name="Kurtzman C.P."/>
            <person name="Blackwell M."/>
            <person name="Grigoriev I.V."/>
            <person name="Jeffries T.W."/>
        </authorList>
    </citation>
    <scope>NUCLEOTIDE SEQUENCE [LARGE SCALE GENOMIC DNA]</scope>
    <source>
        <strain evidence="3">DSM 1968</strain>
    </source>
</reference>
<evidence type="ECO:0000259" key="1">
    <source>
        <dbReference type="PROSITE" id="PS51462"/>
    </source>
</evidence>
<dbReference type="RefSeq" id="XP_020045632.1">
    <property type="nucleotide sequence ID" value="XM_020193718.1"/>
</dbReference>
<dbReference type="AlphaFoldDB" id="A0A1D2VCH0"/>
<dbReference type="InterPro" id="IPR000086">
    <property type="entry name" value="NUDIX_hydrolase_dom"/>
</dbReference>
<organism evidence="2 3">
    <name type="scientific">Ascoidea rubescens DSM 1968</name>
    <dbReference type="NCBI Taxonomy" id="1344418"/>
    <lineage>
        <taxon>Eukaryota</taxon>
        <taxon>Fungi</taxon>
        <taxon>Dikarya</taxon>
        <taxon>Ascomycota</taxon>
        <taxon>Saccharomycotina</taxon>
        <taxon>Saccharomycetes</taxon>
        <taxon>Ascoideaceae</taxon>
        <taxon>Ascoidea</taxon>
    </lineage>
</organism>
<dbReference type="InterPro" id="IPR031804">
    <property type="entry name" value="DUF4743"/>
</dbReference>
<dbReference type="OrthoDB" id="10261522at2759"/>
<dbReference type="PROSITE" id="PS51462">
    <property type="entry name" value="NUDIX"/>
    <property type="match status" value="1"/>
</dbReference>
<dbReference type="CDD" id="cd03676">
    <property type="entry name" value="NUDIX_Tnr3_like"/>
    <property type="match status" value="1"/>
</dbReference>
<feature type="domain" description="Nudix hydrolase" evidence="1">
    <location>
        <begin position="146"/>
        <end position="298"/>
    </location>
</feature>
<sequence>MEQNREQSFLEIVKQVDTLPYPGEKDYELFLQNTYELITHDGEQTIGHIITYIVQSLKKCMELTNDDCLIFDNKQKKCFINPRLDTFDKRSGAFNKIATVCRDEKIIKVLEHGWRNESYVIYYPTSVPYIAVERAFSVLLGVVTYGVHLVCYIPPHLSSTNELKFWIPKRSKNKPTFPSMLDNTVAGGIAYPYGVFETLVKESEEEASLSSKFVEENSKSCGVLSYTYKKNGANYDSANCNIQPETEYIYDIEMSEGDIINIPKPNDNEVEWFKLLSLNEVLEKLKQGEFKPNCALVIIDFLIRKSYITPENEPYYLEIVQRSHRKFPYPTR</sequence>
<dbReference type="FunCoup" id="A0A1D2VCH0">
    <property type="interactions" value="52"/>
</dbReference>
<dbReference type="Proteomes" id="UP000095038">
    <property type="component" value="Unassembled WGS sequence"/>
</dbReference>